<protein>
    <recommendedName>
        <fullName evidence="2">Pesticidal crystal protein Cry22Aa Ig-like domain-containing protein</fullName>
    </recommendedName>
</protein>
<feature type="region of interest" description="Disordered" evidence="1">
    <location>
        <begin position="896"/>
        <end position="923"/>
    </location>
</feature>
<dbReference type="InterPro" id="IPR013783">
    <property type="entry name" value="Ig-like_fold"/>
</dbReference>
<dbReference type="Pfam" id="PF16403">
    <property type="entry name" value="Bact_surface_Ig-like"/>
    <property type="match status" value="2"/>
</dbReference>
<feature type="domain" description="Pesticidal crystal protein Cry22Aa Ig-like" evidence="2">
    <location>
        <begin position="192"/>
        <end position="260"/>
    </location>
</feature>
<organism evidence="3 4">
    <name type="scientific">Cymbomonas tetramitiformis</name>
    <dbReference type="NCBI Taxonomy" id="36881"/>
    <lineage>
        <taxon>Eukaryota</taxon>
        <taxon>Viridiplantae</taxon>
        <taxon>Chlorophyta</taxon>
        <taxon>Pyramimonadophyceae</taxon>
        <taxon>Pyramimonadales</taxon>
        <taxon>Pyramimonadaceae</taxon>
        <taxon>Cymbomonas</taxon>
    </lineage>
</organism>
<sequence length="949" mass="98676">MYEDAYEERLPPPDTEPPEITLQGKVYTEILQTHSYVDAGVLAYDEVDGYEVEVTVAGVSDVDTCCVTDPEARFRITYTATDAAGNRATALREVAVTPLCEPPSYLCDNIASGDTCAICEEQAAVDGTGDSAAEVVCECLDTSFIAASTAQPSSVVDDFEPEADKTPPTLTLLGDGQRAVTTAGCAVMLHHLLQGDAWADPGVRAHDDVDVDLSHAIASYGGKLVDTAVATPTDQPYVITYSVTDSAGNKAADVKRRVYVDNPCASMGERVCHSSANGSAVCSESDGQLCSSFITEDEEEPDEPETAPNIELIGPAAISVPQGEPYAACPVEHAVLSLTCDRGAAVTDDVDGDLTDRVVACSPDGVANRFANLGLSGCSIDTNLPGTHAIVFTVTNSVGLNSCVTRNLTVIAACPMGESLCADDVSCSVQGTCIEDLSRLDIDKEKVVNALPTVTLLFTAAVPTAYVSVKQHSEYRECREGEELNSGGELLCEPGATANDTEDGDLTARVLACPPESCLGSGCAGHEWQTKGLQGCLNTSAAVGTIFEVVFLVFDSMTPAQNASASRTVTISQPCASGEELCDDLACSDIPCETRATLLSQQASPDTAPPVIAMLHSATARVIYANATTSASLGRCNSSADADLGPPHICLATATDDVSGDVSASIVLRQDMLCDDCSSNKCSPEQSHLCFPGKYGYVLTATDSSENIAYSRQYIAVTEEAIVQTTLNMSAGTTNVLTAEEEAARLADGNSTENAAFREGIATLLGNVSLTTGGEELLPEDVTVISVTVRDAAGMTAASPSSSGGTGMALEQRGALFLDIQMSLTTRVAATSTSSAGARRLLDTQAVESDDALMQHAQAVAAALVASTEGDSMTTALAQAAAANGVNITTEIAEASEEATTSRQTSEAHGGSKAHEPSSKPPRRAVSIELTGFAVGFGIQYRVICKKRA</sequence>
<evidence type="ECO:0000313" key="3">
    <source>
        <dbReference type="EMBL" id="KAK3274903.1"/>
    </source>
</evidence>
<dbReference type="InterPro" id="IPR032179">
    <property type="entry name" value="Cry22Aa_Ig-like"/>
</dbReference>
<dbReference type="AlphaFoldDB" id="A0AAE0GBC7"/>
<evidence type="ECO:0000259" key="2">
    <source>
        <dbReference type="Pfam" id="PF16403"/>
    </source>
</evidence>
<keyword evidence="4" id="KW-1185">Reference proteome</keyword>
<accession>A0AAE0GBC7</accession>
<comment type="caution">
    <text evidence="3">The sequence shown here is derived from an EMBL/GenBank/DDBJ whole genome shotgun (WGS) entry which is preliminary data.</text>
</comment>
<evidence type="ECO:0000313" key="4">
    <source>
        <dbReference type="Proteomes" id="UP001190700"/>
    </source>
</evidence>
<evidence type="ECO:0000256" key="1">
    <source>
        <dbReference type="SAM" id="MobiDB-lite"/>
    </source>
</evidence>
<dbReference type="EMBL" id="LGRX02007487">
    <property type="protein sequence ID" value="KAK3274903.1"/>
    <property type="molecule type" value="Genomic_DNA"/>
</dbReference>
<gene>
    <name evidence="3" type="ORF">CYMTET_16937</name>
</gene>
<dbReference type="Gene3D" id="2.60.40.10">
    <property type="entry name" value="Immunoglobulins"/>
    <property type="match status" value="3"/>
</dbReference>
<proteinExistence type="predicted"/>
<dbReference type="Proteomes" id="UP001190700">
    <property type="component" value="Unassembled WGS sequence"/>
</dbReference>
<reference evidence="3 4" key="1">
    <citation type="journal article" date="2015" name="Genome Biol. Evol.">
        <title>Comparative Genomics of a Bacterivorous Green Alga Reveals Evolutionary Causalities and Consequences of Phago-Mixotrophic Mode of Nutrition.</title>
        <authorList>
            <person name="Burns J.A."/>
            <person name="Paasch A."/>
            <person name="Narechania A."/>
            <person name="Kim E."/>
        </authorList>
    </citation>
    <scope>NUCLEOTIDE SEQUENCE [LARGE SCALE GENOMIC DNA]</scope>
    <source>
        <strain evidence="3 4">PLY_AMNH</strain>
    </source>
</reference>
<name>A0AAE0GBC7_9CHLO</name>
<feature type="domain" description="Pesticidal crystal protein Cry22Aa Ig-like" evidence="2">
    <location>
        <begin position="20"/>
        <end position="96"/>
    </location>
</feature>
<feature type="compositionally biased region" description="Low complexity" evidence="1">
    <location>
        <begin position="896"/>
        <end position="908"/>
    </location>
</feature>